<gene>
    <name evidence="5" type="ORF">Kpol_1032p56</name>
</gene>
<dbReference type="STRING" id="436907.A7TH10"/>
<dbReference type="GO" id="GO:0070860">
    <property type="term" value="C:RNA polymerase I core factor complex"/>
    <property type="evidence" value="ECO:0007669"/>
    <property type="project" value="TreeGrafter"/>
</dbReference>
<feature type="region of interest" description="Disordered" evidence="1">
    <location>
        <begin position="830"/>
        <end position="854"/>
    </location>
</feature>
<feature type="domain" description="RRN6 K-rich C-terminal" evidence="3">
    <location>
        <begin position="780"/>
        <end position="914"/>
    </location>
</feature>
<dbReference type="Pfam" id="PF20639">
    <property type="entry name" value="Rrn6_K-rich"/>
    <property type="match status" value="1"/>
</dbReference>
<dbReference type="GO" id="GO:0042790">
    <property type="term" value="P:nucleolar large rRNA transcription by RNA polymerase I"/>
    <property type="evidence" value="ECO:0007669"/>
    <property type="project" value="TreeGrafter"/>
</dbReference>
<proteinExistence type="predicted"/>
<dbReference type="GO" id="GO:0001163">
    <property type="term" value="F:RNA polymerase I transcription regulatory region sequence-specific DNA binding"/>
    <property type="evidence" value="ECO:0007669"/>
    <property type="project" value="TreeGrafter"/>
</dbReference>
<protein>
    <recommendedName>
        <fullName evidence="7">RNA polymerase I-specific transcription initiation factor RRN6</fullName>
    </recommendedName>
</protein>
<feature type="region of interest" description="Disordered" evidence="1">
    <location>
        <begin position="57"/>
        <end position="93"/>
    </location>
</feature>
<feature type="compositionally biased region" description="Low complexity" evidence="1">
    <location>
        <begin position="891"/>
        <end position="902"/>
    </location>
</feature>
<reference evidence="5 6" key="1">
    <citation type="journal article" date="2007" name="Proc. Natl. Acad. Sci. U.S.A.">
        <title>Independent sorting-out of thousands of duplicated gene pairs in two yeast species descended from a whole-genome duplication.</title>
        <authorList>
            <person name="Scannell D.R."/>
            <person name="Frank A.C."/>
            <person name="Conant G.C."/>
            <person name="Byrne K.P."/>
            <person name="Woolfit M."/>
            <person name="Wolfe K.H."/>
        </authorList>
    </citation>
    <scope>NUCLEOTIDE SEQUENCE [LARGE SCALE GENOMIC DNA]</scope>
    <source>
        <strain evidence="6">ATCC 22028 / DSM 70294 / BCRC 21397 / CBS 2163 / NBRC 10782 / NRRL Y-8283 / UCD 57-17</strain>
    </source>
</reference>
<evidence type="ECO:0008006" key="7">
    <source>
        <dbReference type="Google" id="ProtNLM"/>
    </source>
</evidence>
<organism evidence="6">
    <name type="scientific">Vanderwaltozyma polyspora (strain ATCC 22028 / DSM 70294 / BCRC 21397 / CBS 2163 / NBRC 10782 / NRRL Y-8283 / UCD 57-17)</name>
    <name type="common">Kluyveromyces polysporus</name>
    <dbReference type="NCBI Taxonomy" id="436907"/>
    <lineage>
        <taxon>Eukaryota</taxon>
        <taxon>Fungi</taxon>
        <taxon>Dikarya</taxon>
        <taxon>Ascomycota</taxon>
        <taxon>Saccharomycotina</taxon>
        <taxon>Saccharomycetes</taxon>
        <taxon>Saccharomycetales</taxon>
        <taxon>Saccharomycetaceae</taxon>
        <taxon>Vanderwaltozyma</taxon>
    </lineage>
</organism>
<evidence type="ECO:0000313" key="6">
    <source>
        <dbReference type="Proteomes" id="UP000000267"/>
    </source>
</evidence>
<dbReference type="InterPro" id="IPR048535">
    <property type="entry name" value="RRN6_beta-prop"/>
</dbReference>
<feature type="domain" description="RRN6 helical bundle" evidence="4">
    <location>
        <begin position="588"/>
        <end position="756"/>
    </location>
</feature>
<evidence type="ECO:0000259" key="3">
    <source>
        <dbReference type="Pfam" id="PF20639"/>
    </source>
</evidence>
<dbReference type="Proteomes" id="UP000000267">
    <property type="component" value="Unassembled WGS sequence"/>
</dbReference>
<sequence>MLPIRRPIGVQLGLGIEGPAVYSGTNEAGKWITGVNEKLSERSLHMKMISLGPLLDKRGNSPGIKDNGNNSHNDDEFVSDSDDSDSSRSGFEDEEEFEHWKSILVSKMNWDNLSPVIPENLQIFSKVDMDHNNFYDINESASLVHRDFIPGHVLETSGTQNGDLGSFLSRHRKKISTHTFDPTISGLLHVIKIQTVSDLRNGKDPHNFVVCVSGNSRSRLVLGVMDDDYVPLSEPDTAMETKARTWFIKTSKNIVNIPYQTQIKKIVFPKLSDMFDRTPDMFAVITDTFIQIIKITNINSTSGNITYSLSEKLKFNEFSDFPFSDMAFNPWDMNEIAVVDIMGNWSIGKIKKSLNNSWKISLVNDMSGSIFDEEELSNWKKISWSSSYTRLVIMSRSQMIELDFMQNWQITIVEAKSWSTLRDYKRVDDKMSVLLTSKEIIFLDTNSKNDQITRKLSWKHDISLDNTIKFSFHLIKGEEETEIIIFIYSKKHPLLYVHVFSINVEGLLQASKNSRVITLPGVSNGIGDVTFIDSPNLESDQIYSTDTENSSWNTSWINVYVKENKTSVVHRFILSRSRSHELNGNNNQSETTKILNDEIEGEINQHTIPVSVEVYLHKIFENLFDFDSKIDDSQNIYDLFQSFGYKISNELNGFIDKLDDRTDHRMVRKFLKEFGEFPNFRENIAEFESFIKQLMEHYEGEDIIFTDLKHMYKSLLHEDIDGLELLFNKLLQCWEMITDHSEVLTTKVIMSIIWTIISFCKRSHFTELDEELTNRLKEPYKEIIDTWDMDESELDEELEKADLVNNQFFSQPQFSLNTETQIPTIRSSQVSRNVNRGTSATTNRVSKISRSRIGTQNRLERPVSSFLSSQPSTLPDTMTPAFTLMQSNVPTLSQSQGTQLSQRSKKKKKRVGGFG</sequence>
<evidence type="ECO:0000313" key="5">
    <source>
        <dbReference type="EMBL" id="EDO18462.1"/>
    </source>
</evidence>
<feature type="region of interest" description="Disordered" evidence="1">
    <location>
        <begin position="891"/>
        <end position="915"/>
    </location>
</feature>
<dbReference type="FunCoup" id="A7TH10">
    <property type="interactions" value="29"/>
</dbReference>
<dbReference type="Pfam" id="PF20640">
    <property type="entry name" value="Rrn6_HB"/>
    <property type="match status" value="1"/>
</dbReference>
<dbReference type="OrthoDB" id="4090074at2759"/>
<dbReference type="PANTHER" id="PTHR28221">
    <property type="entry name" value="RNA POLYMERASE I-SPECIFIC TRANSCRIPTION INITIATION FACTOR RRN6"/>
    <property type="match status" value="1"/>
</dbReference>
<evidence type="ECO:0000259" key="4">
    <source>
        <dbReference type="Pfam" id="PF20640"/>
    </source>
</evidence>
<dbReference type="EMBL" id="DS480389">
    <property type="protein sequence ID" value="EDO18462.1"/>
    <property type="molecule type" value="Genomic_DNA"/>
</dbReference>
<name>A7TH10_VANPO</name>
<dbReference type="eggNOG" id="ENOG502QRAW">
    <property type="taxonomic scope" value="Eukaryota"/>
</dbReference>
<dbReference type="KEGG" id="vpo:Kpol_1032p56"/>
<keyword evidence="6" id="KW-1185">Reference proteome</keyword>
<dbReference type="InterPro" id="IPR048537">
    <property type="entry name" value="RRN6_HB"/>
</dbReference>
<dbReference type="RefSeq" id="XP_001646320.1">
    <property type="nucleotide sequence ID" value="XM_001646270.1"/>
</dbReference>
<dbReference type="InterPro" id="IPR019350">
    <property type="entry name" value="RNA_pol_I-sp_TIF_RRN6-like"/>
</dbReference>
<feature type="compositionally biased region" description="Basic residues" evidence="1">
    <location>
        <begin position="903"/>
        <end position="915"/>
    </location>
</feature>
<dbReference type="GO" id="GO:0001179">
    <property type="term" value="F:RNA polymerase I general transcription initiation factor binding"/>
    <property type="evidence" value="ECO:0007669"/>
    <property type="project" value="TreeGrafter"/>
</dbReference>
<dbReference type="PANTHER" id="PTHR28221:SF2">
    <property type="entry name" value="RNA POLYMERASE I-SPECIFIC TRANSCRIPTION INITIATION FACTOR RRN6"/>
    <property type="match status" value="1"/>
</dbReference>
<accession>A7TH10</accession>
<dbReference type="InParanoid" id="A7TH10"/>
<dbReference type="PhylomeDB" id="A7TH10"/>
<dbReference type="HOGENOM" id="CLU_014997_0_0_1"/>
<dbReference type="GeneID" id="5546749"/>
<dbReference type="InterPro" id="IPR048536">
    <property type="entry name" value="Rrn6_K-rich"/>
</dbReference>
<dbReference type="Pfam" id="PF10214">
    <property type="entry name" value="Rrn6_beta-prop"/>
    <property type="match status" value="1"/>
</dbReference>
<feature type="domain" description="RRN6 beta-propeller" evidence="2">
    <location>
        <begin position="181"/>
        <end position="520"/>
    </location>
</feature>
<dbReference type="AlphaFoldDB" id="A7TH10"/>
<evidence type="ECO:0000259" key="2">
    <source>
        <dbReference type="Pfam" id="PF10214"/>
    </source>
</evidence>
<dbReference type="OMA" id="PAFTLMQ"/>
<evidence type="ECO:0000256" key="1">
    <source>
        <dbReference type="SAM" id="MobiDB-lite"/>
    </source>
</evidence>